<reference evidence="2 3" key="1">
    <citation type="submission" date="2022-01" db="EMBL/GenBank/DDBJ databases">
        <authorList>
            <person name="Xiong W."/>
            <person name="Schranz E."/>
        </authorList>
    </citation>
    <scope>NUCLEOTIDE SEQUENCE [LARGE SCALE GENOMIC DNA]</scope>
</reference>
<dbReference type="EMBL" id="CAKMRJ010002223">
    <property type="protein sequence ID" value="CAH1426868.1"/>
    <property type="molecule type" value="Genomic_DNA"/>
</dbReference>
<feature type="compositionally biased region" description="Pro residues" evidence="1">
    <location>
        <begin position="109"/>
        <end position="123"/>
    </location>
</feature>
<organism evidence="2 3">
    <name type="scientific">Lactuca virosa</name>
    <dbReference type="NCBI Taxonomy" id="75947"/>
    <lineage>
        <taxon>Eukaryota</taxon>
        <taxon>Viridiplantae</taxon>
        <taxon>Streptophyta</taxon>
        <taxon>Embryophyta</taxon>
        <taxon>Tracheophyta</taxon>
        <taxon>Spermatophyta</taxon>
        <taxon>Magnoliopsida</taxon>
        <taxon>eudicotyledons</taxon>
        <taxon>Gunneridae</taxon>
        <taxon>Pentapetalae</taxon>
        <taxon>asterids</taxon>
        <taxon>campanulids</taxon>
        <taxon>Asterales</taxon>
        <taxon>Asteraceae</taxon>
        <taxon>Cichorioideae</taxon>
        <taxon>Cichorieae</taxon>
        <taxon>Lactucinae</taxon>
        <taxon>Lactuca</taxon>
    </lineage>
</organism>
<accession>A0AAU9N1U7</accession>
<sequence>MHVKPVSSTHAFGFGTNENYLGPIGGASQSVHNSQPYFQDEGDFQPKQPEQPNVQTQILAAITTLNGLCDVFAQRVGKVEADISEIKQDIMAIKKVFLPSTSTTIPSSGAPPPPHPPPPSNDQ</sequence>
<gene>
    <name evidence="2" type="ORF">LVIROSA_LOCUS13926</name>
</gene>
<protein>
    <submittedName>
        <fullName evidence="2">Uncharacterized protein</fullName>
    </submittedName>
</protein>
<dbReference type="Proteomes" id="UP001157418">
    <property type="component" value="Unassembled WGS sequence"/>
</dbReference>
<evidence type="ECO:0000256" key="1">
    <source>
        <dbReference type="SAM" id="MobiDB-lite"/>
    </source>
</evidence>
<keyword evidence="3" id="KW-1185">Reference proteome</keyword>
<feature type="compositionally biased region" description="Polar residues" evidence="1">
    <location>
        <begin position="27"/>
        <end position="37"/>
    </location>
</feature>
<dbReference type="AlphaFoldDB" id="A0AAU9N1U7"/>
<name>A0AAU9N1U7_9ASTR</name>
<proteinExistence type="predicted"/>
<feature type="region of interest" description="Disordered" evidence="1">
    <location>
        <begin position="23"/>
        <end position="52"/>
    </location>
</feature>
<evidence type="ECO:0000313" key="3">
    <source>
        <dbReference type="Proteomes" id="UP001157418"/>
    </source>
</evidence>
<feature type="region of interest" description="Disordered" evidence="1">
    <location>
        <begin position="101"/>
        <end position="123"/>
    </location>
</feature>
<evidence type="ECO:0000313" key="2">
    <source>
        <dbReference type="EMBL" id="CAH1426868.1"/>
    </source>
</evidence>
<comment type="caution">
    <text evidence="2">The sequence shown here is derived from an EMBL/GenBank/DDBJ whole genome shotgun (WGS) entry which is preliminary data.</text>
</comment>